<comment type="function">
    <text evidence="9">Part of the Sec protein translocase complex. Interacts with the SecYEG preprotein conducting channel. SecDF uses the proton motive force (PMF) to complete protein translocation after the ATP-dependent function of SecA.</text>
</comment>
<comment type="subunit">
    <text evidence="9">Forms a complex with SecD. Part of the essential Sec protein translocation apparatus which comprises SecA, SecYEG and auxiliary proteins SecDF. Other proteins may also be involved.</text>
</comment>
<feature type="transmembrane region" description="Helical" evidence="9">
    <location>
        <begin position="240"/>
        <end position="261"/>
    </location>
</feature>
<dbReference type="STRING" id="1121439.dsat_1497"/>
<feature type="transmembrane region" description="Helical" evidence="9">
    <location>
        <begin position="142"/>
        <end position="159"/>
    </location>
</feature>
<proteinExistence type="inferred from homology"/>
<accession>S7SZW0</accession>
<dbReference type="GO" id="GO:0015450">
    <property type="term" value="F:protein-transporting ATPase activity"/>
    <property type="evidence" value="ECO:0007669"/>
    <property type="project" value="InterPro"/>
</dbReference>
<organism evidence="11 12">
    <name type="scientific">Alkalidesulfovibrio alkalitolerans DSM 16529</name>
    <dbReference type="NCBI Taxonomy" id="1121439"/>
    <lineage>
        <taxon>Bacteria</taxon>
        <taxon>Pseudomonadati</taxon>
        <taxon>Thermodesulfobacteriota</taxon>
        <taxon>Desulfovibrionia</taxon>
        <taxon>Desulfovibrionales</taxon>
        <taxon>Desulfovibrionaceae</taxon>
        <taxon>Alkalidesulfovibrio</taxon>
    </lineage>
</organism>
<dbReference type="PANTHER" id="PTHR30081">
    <property type="entry name" value="PROTEIN-EXPORT MEMBRANE PROTEIN SEC"/>
    <property type="match status" value="1"/>
</dbReference>
<keyword evidence="4 9" id="KW-0812">Transmembrane</keyword>
<keyword evidence="12" id="KW-1185">Reference proteome</keyword>
<gene>
    <name evidence="9" type="primary">secF</name>
    <name evidence="11" type="ORF">dsat_1497</name>
</gene>
<evidence type="ECO:0000259" key="10">
    <source>
        <dbReference type="Pfam" id="PF02355"/>
    </source>
</evidence>
<feature type="transmembrane region" description="Helical" evidence="9">
    <location>
        <begin position="292"/>
        <end position="313"/>
    </location>
</feature>
<dbReference type="SUPFAM" id="SSF82866">
    <property type="entry name" value="Multidrug efflux transporter AcrB transmembrane domain"/>
    <property type="match status" value="1"/>
</dbReference>
<dbReference type="EMBL" id="ATHI01000032">
    <property type="protein sequence ID" value="EPR30357.1"/>
    <property type="molecule type" value="Genomic_DNA"/>
</dbReference>
<keyword evidence="7 9" id="KW-0811">Translocation</keyword>
<evidence type="ECO:0000256" key="5">
    <source>
        <dbReference type="ARBA" id="ARBA00022927"/>
    </source>
</evidence>
<evidence type="ECO:0000313" key="12">
    <source>
        <dbReference type="Proteomes" id="UP000014975"/>
    </source>
</evidence>
<reference evidence="11 12" key="1">
    <citation type="journal article" date="2013" name="Genome Announc.">
        <title>Draft genome sequences for three mercury-methylating, sulfate-reducing bacteria.</title>
        <authorList>
            <person name="Brown S.D."/>
            <person name="Hurt R.A.Jr."/>
            <person name="Gilmour C.C."/>
            <person name="Elias D.A."/>
        </authorList>
    </citation>
    <scope>NUCLEOTIDE SEQUENCE [LARGE SCALE GENOMIC DNA]</scope>
    <source>
        <strain evidence="11 12">DSM 16529</strain>
    </source>
</reference>
<dbReference type="PRINTS" id="PR01755">
    <property type="entry name" value="SECFTRNLCASE"/>
</dbReference>
<dbReference type="GO" id="GO:0065002">
    <property type="term" value="P:intracellular protein transmembrane transport"/>
    <property type="evidence" value="ECO:0007669"/>
    <property type="project" value="UniProtKB-UniRule"/>
</dbReference>
<dbReference type="Gene3D" id="1.20.1640.10">
    <property type="entry name" value="Multidrug efflux transporter AcrB transmembrane domain"/>
    <property type="match status" value="1"/>
</dbReference>
<dbReference type="HAMAP" id="MF_01464_B">
    <property type="entry name" value="SecF_B"/>
    <property type="match status" value="1"/>
</dbReference>
<protein>
    <recommendedName>
        <fullName evidence="9">Protein-export membrane protein SecF</fullName>
    </recommendedName>
</protein>
<feature type="transmembrane region" description="Helical" evidence="9">
    <location>
        <begin position="166"/>
        <end position="183"/>
    </location>
</feature>
<evidence type="ECO:0000256" key="8">
    <source>
        <dbReference type="ARBA" id="ARBA00023136"/>
    </source>
</evidence>
<keyword evidence="6 9" id="KW-1133">Transmembrane helix</keyword>
<keyword evidence="2 9" id="KW-0813">Transport</keyword>
<evidence type="ECO:0000313" key="11">
    <source>
        <dbReference type="EMBL" id="EPR30357.1"/>
    </source>
</evidence>
<dbReference type="PANTHER" id="PTHR30081:SF8">
    <property type="entry name" value="PROTEIN TRANSLOCASE SUBUNIT SECF"/>
    <property type="match status" value="1"/>
</dbReference>
<keyword evidence="5 9" id="KW-0653">Protein transport</keyword>
<dbReference type="GO" id="GO:0043952">
    <property type="term" value="P:protein transport by the Sec complex"/>
    <property type="evidence" value="ECO:0007669"/>
    <property type="project" value="UniProtKB-UniRule"/>
</dbReference>
<feature type="transmembrane region" description="Helical" evidence="9">
    <location>
        <begin position="20"/>
        <end position="38"/>
    </location>
</feature>
<dbReference type="Pfam" id="PF02355">
    <property type="entry name" value="SecD_SecF_C"/>
    <property type="match status" value="2"/>
</dbReference>
<dbReference type="GO" id="GO:0006605">
    <property type="term" value="P:protein targeting"/>
    <property type="evidence" value="ECO:0007669"/>
    <property type="project" value="UniProtKB-UniRule"/>
</dbReference>
<dbReference type="InterPro" id="IPR048634">
    <property type="entry name" value="SecD_SecF_C"/>
</dbReference>
<feature type="domain" description="Protein export membrane protein SecD/SecF C-terminal" evidence="10">
    <location>
        <begin position="123"/>
        <end position="174"/>
    </location>
</feature>
<feature type="transmembrane region" description="Helical" evidence="9">
    <location>
        <begin position="319"/>
        <end position="344"/>
    </location>
</feature>
<dbReference type="PATRIC" id="fig|1121439.3.peg.2885"/>
<evidence type="ECO:0000256" key="1">
    <source>
        <dbReference type="ARBA" id="ARBA00004651"/>
    </source>
</evidence>
<feature type="transmembrane region" description="Helical" evidence="9">
    <location>
        <begin position="213"/>
        <end position="234"/>
    </location>
</feature>
<dbReference type="InterPro" id="IPR022645">
    <property type="entry name" value="SecD/SecF_bac"/>
</dbReference>
<dbReference type="GO" id="GO:0005886">
    <property type="term" value="C:plasma membrane"/>
    <property type="evidence" value="ECO:0007669"/>
    <property type="project" value="UniProtKB-SubCell"/>
</dbReference>
<comment type="subcellular location">
    <subcellularLocation>
        <location evidence="1 9">Cell membrane</location>
        <topology evidence="1 9">Multi-pass membrane protein</topology>
    </subcellularLocation>
</comment>
<evidence type="ECO:0000256" key="2">
    <source>
        <dbReference type="ARBA" id="ARBA00022448"/>
    </source>
</evidence>
<name>S7SZW0_9BACT</name>
<dbReference type="Pfam" id="PF07549">
    <property type="entry name" value="Sec_GG"/>
    <property type="match status" value="1"/>
</dbReference>
<dbReference type="AlphaFoldDB" id="S7SZW0"/>
<dbReference type="eggNOG" id="COG0341">
    <property type="taxonomic scope" value="Bacteria"/>
</dbReference>
<keyword evidence="3 9" id="KW-1003">Cell membrane</keyword>
<dbReference type="RefSeq" id="WP_020888193.1">
    <property type="nucleotide sequence ID" value="NZ_ATHI01000032.1"/>
</dbReference>
<evidence type="ECO:0000256" key="3">
    <source>
        <dbReference type="ARBA" id="ARBA00022475"/>
    </source>
</evidence>
<dbReference type="InterPro" id="IPR005665">
    <property type="entry name" value="SecF_bac"/>
</dbReference>
<comment type="similarity">
    <text evidence="9">Belongs to the SecD/SecF family. SecF subfamily.</text>
</comment>
<dbReference type="OrthoDB" id="9774769at2"/>
<evidence type="ECO:0000256" key="7">
    <source>
        <dbReference type="ARBA" id="ARBA00023010"/>
    </source>
</evidence>
<dbReference type="Proteomes" id="UP000014975">
    <property type="component" value="Unassembled WGS sequence"/>
</dbReference>
<comment type="caution">
    <text evidence="9">Lacks conserved residue(s) required for the propagation of feature annotation.</text>
</comment>
<evidence type="ECO:0000256" key="4">
    <source>
        <dbReference type="ARBA" id="ARBA00022692"/>
    </source>
</evidence>
<sequence>MGLTIIKPGTSLDFIGKRRFAFIFSAVLILFSLISLAIDGGPRYGIDFAGGMIVQVKFDKEIDLSTLNDAVAATGLPGATVQRFGMEGDREYLVRMTGSETASGDVREALSAAFGANIPDVPYEIQRLESVGPKVGADLRSQAMEALFYATLLIAIYISGRFEQRWFAAGFMALGLAGGIYVLKLVGAPMGAMILGALVITLVLCWKLRLNFALGAIISLMHDIVMVVGIFALLNKEFDLTVIAAVLTIIGYSLNDTIIVYDRIRENIRAKSAPTLGEMLNASINQTLSRTILTSGTTLLVIACLFLFGGGVIHDFSLALLIGIFFGTYSSIFIASPVLLAFGLESFERKEKPQPRFRPNPEGDV</sequence>
<keyword evidence="8 9" id="KW-0472">Membrane</keyword>
<evidence type="ECO:0000256" key="9">
    <source>
        <dbReference type="HAMAP-Rule" id="MF_01464"/>
    </source>
</evidence>
<feature type="domain" description="Protein export membrane protein SecD/SecF C-terminal" evidence="10">
    <location>
        <begin position="190"/>
        <end position="342"/>
    </location>
</feature>
<evidence type="ECO:0000256" key="6">
    <source>
        <dbReference type="ARBA" id="ARBA00022989"/>
    </source>
</evidence>
<comment type="caution">
    <text evidence="11">The sequence shown here is derived from an EMBL/GenBank/DDBJ whole genome shotgun (WGS) entry which is preliminary data.</text>
</comment>
<dbReference type="NCBIfam" id="TIGR00966">
    <property type="entry name" value="transloc_SecF"/>
    <property type="match status" value="1"/>
</dbReference>
<dbReference type="InterPro" id="IPR022813">
    <property type="entry name" value="SecD/SecF_arch_bac"/>
</dbReference>
<dbReference type="InterPro" id="IPR022646">
    <property type="entry name" value="SecD/SecF_CS"/>
</dbReference>
<feature type="transmembrane region" description="Helical" evidence="9">
    <location>
        <begin position="189"/>
        <end position="206"/>
    </location>
</feature>